<dbReference type="GO" id="GO:0005886">
    <property type="term" value="C:plasma membrane"/>
    <property type="evidence" value="ECO:0007669"/>
    <property type="project" value="UniProtKB-SubCell"/>
</dbReference>
<evidence type="ECO:0000259" key="10">
    <source>
        <dbReference type="Pfam" id="PF00535"/>
    </source>
</evidence>
<dbReference type="SUPFAM" id="SSF53448">
    <property type="entry name" value="Nucleotide-diphospho-sugar transferases"/>
    <property type="match status" value="1"/>
</dbReference>
<comment type="similarity">
    <text evidence="8">Belongs to the glycosyltransferase 2 family. CrtQ subfamily.</text>
</comment>
<comment type="subcellular location">
    <subcellularLocation>
        <location evidence="1">Cell membrane</location>
    </subcellularLocation>
</comment>
<comment type="pathway">
    <text evidence="7">Carotenoid biosynthesis; staphyloxanthin biosynthesis; staphyloxanthin from farnesyl diphosphate: step 4/5.</text>
</comment>
<dbReference type="Gene3D" id="3.90.550.10">
    <property type="entry name" value="Spore Coat Polysaccharide Biosynthesis Protein SpsA, Chain A"/>
    <property type="match status" value="1"/>
</dbReference>
<evidence type="ECO:0000256" key="8">
    <source>
        <dbReference type="ARBA" id="ARBA00038120"/>
    </source>
</evidence>
<evidence type="ECO:0000313" key="12">
    <source>
        <dbReference type="Proteomes" id="UP000465866"/>
    </source>
</evidence>
<dbReference type="GO" id="GO:0016757">
    <property type="term" value="F:glycosyltransferase activity"/>
    <property type="evidence" value="ECO:0007669"/>
    <property type="project" value="UniProtKB-KW"/>
</dbReference>
<keyword evidence="5" id="KW-0472">Membrane</keyword>
<evidence type="ECO:0000256" key="2">
    <source>
        <dbReference type="ARBA" id="ARBA00022475"/>
    </source>
</evidence>
<dbReference type="Pfam" id="PF00535">
    <property type="entry name" value="Glycos_transf_2"/>
    <property type="match status" value="1"/>
</dbReference>
<keyword evidence="2" id="KW-1003">Cell membrane</keyword>
<proteinExistence type="inferred from homology"/>
<accession>A0A7I7KZW2</accession>
<dbReference type="PANTHER" id="PTHR43646">
    <property type="entry name" value="GLYCOSYLTRANSFERASE"/>
    <property type="match status" value="1"/>
</dbReference>
<dbReference type="RefSeq" id="WP_163777734.1">
    <property type="nucleotide sequence ID" value="NZ_AP022569.1"/>
</dbReference>
<evidence type="ECO:0000256" key="5">
    <source>
        <dbReference type="ARBA" id="ARBA00023136"/>
    </source>
</evidence>
<dbReference type="InterPro" id="IPR001173">
    <property type="entry name" value="Glyco_trans_2-like"/>
</dbReference>
<sequence length="237" mass="25472">MTSLRRITVVVPARNEQAHVAACLDSLRTSANQLRREYPGISCDVVVVLDCCTDQTGTLADGRGVRTIVSTIGRVGAARHLGALDAVAKTRRAGLPDDAVWLANTDADTTVPPNWLAAQVQFADAGFDAVIGTVTPDGLDRPTARLWQQRHRLAEGHDHVHGANLGIRADLYMTVGGFAAVSLHEDLDLVNRVKAHTRRWTTTHRTNVRTSARKNSRVEGGFASYVADLGSEGSSCA</sequence>
<evidence type="ECO:0000256" key="3">
    <source>
        <dbReference type="ARBA" id="ARBA00022676"/>
    </source>
</evidence>
<dbReference type="PANTHER" id="PTHR43646:SF2">
    <property type="entry name" value="GLYCOSYLTRANSFERASE 2-LIKE DOMAIN-CONTAINING PROTEIN"/>
    <property type="match status" value="1"/>
</dbReference>
<evidence type="ECO:0000256" key="7">
    <source>
        <dbReference type="ARBA" id="ARBA00037904"/>
    </source>
</evidence>
<evidence type="ECO:0000256" key="9">
    <source>
        <dbReference type="ARBA" id="ARBA00040345"/>
    </source>
</evidence>
<name>A0A7I7KZW2_9MYCO</name>
<evidence type="ECO:0000256" key="1">
    <source>
        <dbReference type="ARBA" id="ARBA00004236"/>
    </source>
</evidence>
<keyword evidence="12" id="KW-1185">Reference proteome</keyword>
<dbReference type="InterPro" id="IPR029044">
    <property type="entry name" value="Nucleotide-diphossugar_trans"/>
</dbReference>
<dbReference type="Proteomes" id="UP000465866">
    <property type="component" value="Chromosome"/>
</dbReference>
<evidence type="ECO:0000313" key="11">
    <source>
        <dbReference type="EMBL" id="BBX47259.1"/>
    </source>
</evidence>
<dbReference type="KEGG" id="mcoo:MCOO_32740"/>
<evidence type="ECO:0000256" key="4">
    <source>
        <dbReference type="ARBA" id="ARBA00022679"/>
    </source>
</evidence>
<feature type="domain" description="Glycosyltransferase 2-like" evidence="10">
    <location>
        <begin position="8"/>
        <end position="145"/>
    </location>
</feature>
<evidence type="ECO:0000256" key="6">
    <source>
        <dbReference type="ARBA" id="ARBA00037281"/>
    </source>
</evidence>
<protein>
    <recommendedName>
        <fullName evidence="9">4,4'-diaponeurosporenoate glycosyltransferase</fullName>
    </recommendedName>
</protein>
<dbReference type="EMBL" id="AP022569">
    <property type="protein sequence ID" value="BBX47259.1"/>
    <property type="molecule type" value="Genomic_DNA"/>
</dbReference>
<gene>
    <name evidence="11" type="primary">gtrB</name>
    <name evidence="11" type="ORF">MCOO_32740</name>
</gene>
<dbReference type="AlphaFoldDB" id="A0A7I7KZW2"/>
<comment type="function">
    <text evidence="6">Catalyzes the glycosylation of 4,4'-diaponeurosporenoate, i.e. the esterification of glucose at the C1'' position with the carboxyl group of 4,4'-diaponeurosporenic acid, to form glycosyl-4,4'-diaponeurosporenoate. This is a step in the biosynthesis of staphyloxanthin, an orange pigment present in most staphylococci strains.</text>
</comment>
<keyword evidence="4 11" id="KW-0808">Transferase</keyword>
<reference evidence="11 12" key="1">
    <citation type="journal article" date="2019" name="Emerg. Microbes Infect.">
        <title>Comprehensive subspecies identification of 175 nontuberculous mycobacteria species based on 7547 genomic profiles.</title>
        <authorList>
            <person name="Matsumoto Y."/>
            <person name="Kinjo T."/>
            <person name="Motooka D."/>
            <person name="Nabeya D."/>
            <person name="Jung N."/>
            <person name="Uechi K."/>
            <person name="Horii T."/>
            <person name="Iida T."/>
            <person name="Fujita J."/>
            <person name="Nakamura S."/>
        </authorList>
    </citation>
    <scope>NUCLEOTIDE SEQUENCE [LARGE SCALE GENOMIC DNA]</scope>
    <source>
        <strain evidence="11 12">JCM 12404</strain>
    </source>
</reference>
<keyword evidence="3" id="KW-0328">Glycosyltransferase</keyword>
<organism evidence="11 12">
    <name type="scientific">Mycobacterium cookii</name>
    <dbReference type="NCBI Taxonomy" id="1775"/>
    <lineage>
        <taxon>Bacteria</taxon>
        <taxon>Bacillati</taxon>
        <taxon>Actinomycetota</taxon>
        <taxon>Actinomycetes</taxon>
        <taxon>Mycobacteriales</taxon>
        <taxon>Mycobacteriaceae</taxon>
        <taxon>Mycobacterium</taxon>
    </lineage>
</organism>